<accession>A0A0G4G2Y9</accession>
<organism evidence="1 2">
    <name type="scientific">Vitrella brassicaformis (strain CCMP3155)</name>
    <dbReference type="NCBI Taxonomy" id="1169540"/>
    <lineage>
        <taxon>Eukaryota</taxon>
        <taxon>Sar</taxon>
        <taxon>Alveolata</taxon>
        <taxon>Colpodellida</taxon>
        <taxon>Vitrellaceae</taxon>
        <taxon>Vitrella</taxon>
    </lineage>
</organism>
<keyword evidence="2" id="KW-1185">Reference proteome</keyword>
<name>A0A0G4G2Y9_VITBC</name>
<dbReference type="EMBL" id="CDMY01000550">
    <property type="protein sequence ID" value="CEM22089.1"/>
    <property type="molecule type" value="Genomic_DNA"/>
</dbReference>
<dbReference type="InParanoid" id="A0A0G4G2Y9"/>
<proteinExistence type="predicted"/>
<protein>
    <submittedName>
        <fullName evidence="1">Uncharacterized protein</fullName>
    </submittedName>
</protein>
<gene>
    <name evidence="1" type="ORF">Vbra_9626</name>
</gene>
<dbReference type="AlphaFoldDB" id="A0A0G4G2Y9"/>
<evidence type="ECO:0000313" key="1">
    <source>
        <dbReference type="EMBL" id="CEM22089.1"/>
    </source>
</evidence>
<dbReference type="VEuPathDB" id="CryptoDB:Vbra_9626"/>
<reference evidence="1 2" key="1">
    <citation type="submission" date="2014-11" db="EMBL/GenBank/DDBJ databases">
        <authorList>
            <person name="Zhu J."/>
            <person name="Qi W."/>
            <person name="Song R."/>
        </authorList>
    </citation>
    <scope>NUCLEOTIDE SEQUENCE [LARGE SCALE GENOMIC DNA]</scope>
</reference>
<sequence length="147" mass="15234">MHVYGCVGASLLSLCPPGVLVPPFSLSAAQVGMLGHEGIAGTAQPACASTGGTSGTLRGYSGRLAVLLRPIDTDMDGLFGSVGVVRYIHYMGQVHQLMGHTSAKSREMAVLRQGECLGASAALLTTIPSSSSRQAYGRPVCVDGWLW</sequence>
<evidence type="ECO:0000313" key="2">
    <source>
        <dbReference type="Proteomes" id="UP000041254"/>
    </source>
</evidence>
<dbReference type="Proteomes" id="UP000041254">
    <property type="component" value="Unassembled WGS sequence"/>
</dbReference>